<evidence type="ECO:0008006" key="3">
    <source>
        <dbReference type="Google" id="ProtNLM"/>
    </source>
</evidence>
<protein>
    <recommendedName>
        <fullName evidence="3">Polysaccharide pyruvyl transferase</fullName>
    </recommendedName>
</protein>
<sequence length="362" mass="39438">MPTDRTRVFAMMTGDYPNIGDALIRERVFAWVRKATGAADTYVGSAPWAWLERLCVRASDRVYTTRQLGSFFGALLRSRRPALVVEPGELDLSARMFARQVAYLLFAATARVKGGTVVLPPRAVARDAFGPSVWVHRATCRLAQHVWWRNAQSLAAVGRGALAPDVAFSEPAYWIEGTARRKLVVSMRGPRPWPGDRWVRAVRSFADEAGLEVVCAPQARQDETRAQELAAALGGVYQPWGDHGDAEHEARLRGLYRRAAVTVSDRLHVLILASLGGSVPVELAPDPAPKVREHFEAVGYHGVSLDSATADDAALATFLRGAAGRADEIRTVVLGARAALEEIERTVLSAVTGPGDREEALR</sequence>
<keyword evidence="2" id="KW-1185">Reference proteome</keyword>
<dbReference type="RefSeq" id="WP_397405065.1">
    <property type="nucleotide sequence ID" value="NZ_JBIRYI010000007.1"/>
</dbReference>
<accession>A0ABW7XK87</accession>
<organism evidence="1 2">
    <name type="scientific">Promicromonospora kroppenstedtii</name>
    <dbReference type="NCBI Taxonomy" id="440482"/>
    <lineage>
        <taxon>Bacteria</taxon>
        <taxon>Bacillati</taxon>
        <taxon>Actinomycetota</taxon>
        <taxon>Actinomycetes</taxon>
        <taxon>Micrococcales</taxon>
        <taxon>Promicromonosporaceae</taxon>
        <taxon>Promicromonospora</taxon>
    </lineage>
</organism>
<dbReference type="Proteomes" id="UP001611580">
    <property type="component" value="Unassembled WGS sequence"/>
</dbReference>
<proteinExistence type="predicted"/>
<evidence type="ECO:0000313" key="1">
    <source>
        <dbReference type="EMBL" id="MFI2487946.1"/>
    </source>
</evidence>
<dbReference type="EMBL" id="JBIRYI010000007">
    <property type="protein sequence ID" value="MFI2487946.1"/>
    <property type="molecule type" value="Genomic_DNA"/>
</dbReference>
<evidence type="ECO:0000313" key="2">
    <source>
        <dbReference type="Proteomes" id="UP001611580"/>
    </source>
</evidence>
<name>A0ABW7XK87_9MICO</name>
<comment type="caution">
    <text evidence="1">The sequence shown here is derived from an EMBL/GenBank/DDBJ whole genome shotgun (WGS) entry which is preliminary data.</text>
</comment>
<gene>
    <name evidence="1" type="ORF">ACH47X_13605</name>
</gene>
<reference evidence="1 2" key="1">
    <citation type="submission" date="2024-10" db="EMBL/GenBank/DDBJ databases">
        <title>The Natural Products Discovery Center: Release of the First 8490 Sequenced Strains for Exploring Actinobacteria Biosynthetic Diversity.</title>
        <authorList>
            <person name="Kalkreuter E."/>
            <person name="Kautsar S.A."/>
            <person name="Yang D."/>
            <person name="Bader C.D."/>
            <person name="Teijaro C.N."/>
            <person name="Fluegel L."/>
            <person name="Davis C.M."/>
            <person name="Simpson J.R."/>
            <person name="Lauterbach L."/>
            <person name="Steele A.D."/>
            <person name="Gui C."/>
            <person name="Meng S."/>
            <person name="Li G."/>
            <person name="Viehrig K."/>
            <person name="Ye F."/>
            <person name="Su P."/>
            <person name="Kiefer A.F."/>
            <person name="Nichols A."/>
            <person name="Cepeda A.J."/>
            <person name="Yan W."/>
            <person name="Fan B."/>
            <person name="Jiang Y."/>
            <person name="Adhikari A."/>
            <person name="Zheng C.-J."/>
            <person name="Schuster L."/>
            <person name="Cowan T.M."/>
            <person name="Smanski M.J."/>
            <person name="Chevrette M.G."/>
            <person name="De Carvalho L.P.S."/>
            <person name="Shen B."/>
        </authorList>
    </citation>
    <scope>NUCLEOTIDE SEQUENCE [LARGE SCALE GENOMIC DNA]</scope>
    <source>
        <strain evidence="1 2">NPDC019481</strain>
    </source>
</reference>